<protein>
    <submittedName>
        <fullName evidence="3">Uncharacterized protein</fullName>
    </submittedName>
</protein>
<gene>
    <name evidence="3" type="ORF">ROZALSC1DRAFT_24675</name>
</gene>
<feature type="compositionally biased region" description="Polar residues" evidence="1">
    <location>
        <begin position="67"/>
        <end position="111"/>
    </location>
</feature>
<feature type="compositionally biased region" description="Polar residues" evidence="1">
    <location>
        <begin position="37"/>
        <end position="54"/>
    </location>
</feature>
<feature type="compositionally biased region" description="Polar residues" evidence="1">
    <location>
        <begin position="158"/>
        <end position="174"/>
    </location>
</feature>
<reference evidence="4" key="1">
    <citation type="journal article" date="2018" name="Nat. Microbiol.">
        <title>Leveraging single-cell genomics to expand the fungal tree of life.</title>
        <authorList>
            <person name="Ahrendt S.R."/>
            <person name="Quandt C.A."/>
            <person name="Ciobanu D."/>
            <person name="Clum A."/>
            <person name="Salamov A."/>
            <person name="Andreopoulos B."/>
            <person name="Cheng J.F."/>
            <person name="Woyke T."/>
            <person name="Pelin A."/>
            <person name="Henrissat B."/>
            <person name="Reynolds N.K."/>
            <person name="Benny G.L."/>
            <person name="Smith M.E."/>
            <person name="James T.Y."/>
            <person name="Grigoriev I.V."/>
        </authorList>
    </citation>
    <scope>NUCLEOTIDE SEQUENCE [LARGE SCALE GENOMIC DNA]</scope>
    <source>
        <strain evidence="4">CSF55</strain>
    </source>
</reference>
<feature type="compositionally biased region" description="Polar residues" evidence="1">
    <location>
        <begin position="248"/>
        <end position="271"/>
    </location>
</feature>
<feature type="transmembrane region" description="Helical" evidence="2">
    <location>
        <begin position="419"/>
        <end position="442"/>
    </location>
</feature>
<dbReference type="EMBL" id="ML006101">
    <property type="protein sequence ID" value="RKP16983.1"/>
    <property type="molecule type" value="Genomic_DNA"/>
</dbReference>
<dbReference type="AlphaFoldDB" id="A0A4P9YCB1"/>
<feature type="region of interest" description="Disordered" evidence="1">
    <location>
        <begin position="247"/>
        <end position="284"/>
    </location>
</feature>
<keyword evidence="2" id="KW-0812">Transmembrane</keyword>
<feature type="compositionally biased region" description="Basic and acidic residues" evidence="1">
    <location>
        <begin position="176"/>
        <end position="185"/>
    </location>
</feature>
<organism evidence="3 4">
    <name type="scientific">Rozella allomycis (strain CSF55)</name>
    <dbReference type="NCBI Taxonomy" id="988480"/>
    <lineage>
        <taxon>Eukaryota</taxon>
        <taxon>Fungi</taxon>
        <taxon>Fungi incertae sedis</taxon>
        <taxon>Cryptomycota</taxon>
        <taxon>Cryptomycota incertae sedis</taxon>
        <taxon>Rozella</taxon>
    </lineage>
</organism>
<evidence type="ECO:0000256" key="2">
    <source>
        <dbReference type="SAM" id="Phobius"/>
    </source>
</evidence>
<feature type="compositionally biased region" description="Polar residues" evidence="1">
    <location>
        <begin position="384"/>
        <end position="404"/>
    </location>
</feature>
<dbReference type="Proteomes" id="UP000281549">
    <property type="component" value="Unassembled WGS sequence"/>
</dbReference>
<keyword evidence="2" id="KW-1133">Transmembrane helix</keyword>
<proteinExistence type="predicted"/>
<keyword evidence="2" id="KW-0472">Membrane</keyword>
<evidence type="ECO:0000313" key="4">
    <source>
        <dbReference type="Proteomes" id="UP000281549"/>
    </source>
</evidence>
<evidence type="ECO:0000256" key="1">
    <source>
        <dbReference type="SAM" id="MobiDB-lite"/>
    </source>
</evidence>
<feature type="compositionally biased region" description="Polar residues" evidence="1">
    <location>
        <begin position="186"/>
        <end position="197"/>
    </location>
</feature>
<evidence type="ECO:0000313" key="3">
    <source>
        <dbReference type="EMBL" id="RKP16983.1"/>
    </source>
</evidence>
<name>A0A4P9YCB1_ROZAC</name>
<sequence>MQTETPILQDADTQFDSLETSSIGMQTETPILQDADTQFDSLETSSIGMQTETPILQDADTQFDPLETSTIAMQTGSPVSQDTSTQWEPAETSTFAAQTDSTQPEVSSFAMQTEPLVLQDVSTQSETAGSSSRAVQTVSTQPEFSSLAVQTEPPEVVQESSTQSEHVQSTSIGIQTDHEELRTQNEDSTVGQRSPPQAISEESEETPSFGARVMGKFAQTMRSIFETKESQKSRRILQRVEAVDHSVNRNAGRSRNLKSFKTNKVASSPSAKKQEMSKQADSSKIISTQDNVNIQEPIHNPLKAAITSAPTVFTDDQQEVSERSNNEENVPEDFPINDVLVNDLQSNPNVPKSKAKPKMKEKVLRPKRRKLKRTKKKSAKIIVPNSNSNESNQGMPADNASQSPPKVEEITHEKETDSAGIIVGIVTGVSAAAGLGAFTAWYKSKRYSELSSLRLSSRRGRQRRH</sequence>
<accession>A0A4P9YCB1</accession>
<feature type="compositionally biased region" description="Polar residues" evidence="1">
    <location>
        <begin position="120"/>
        <end position="149"/>
    </location>
</feature>
<feature type="compositionally biased region" description="Basic residues" evidence="1">
    <location>
        <begin position="365"/>
        <end position="379"/>
    </location>
</feature>
<feature type="region of interest" description="Disordered" evidence="1">
    <location>
        <begin position="37"/>
        <end position="211"/>
    </location>
</feature>
<feature type="region of interest" description="Disordered" evidence="1">
    <location>
        <begin position="346"/>
        <end position="414"/>
    </location>
</feature>